<proteinExistence type="inferred from homology"/>
<name>A0A9X3CTD6_9VIBR</name>
<feature type="transmembrane region" description="Helical" evidence="8">
    <location>
        <begin position="271"/>
        <end position="289"/>
    </location>
</feature>
<feature type="transmembrane region" description="Helical" evidence="8">
    <location>
        <begin position="49"/>
        <end position="69"/>
    </location>
</feature>
<evidence type="ECO:0000256" key="2">
    <source>
        <dbReference type="ARBA" id="ARBA00007935"/>
    </source>
</evidence>
<evidence type="ECO:0000256" key="6">
    <source>
        <dbReference type="ARBA" id="ARBA00022989"/>
    </source>
</evidence>
<dbReference type="Pfam" id="PF01032">
    <property type="entry name" value="FecCD"/>
    <property type="match status" value="1"/>
</dbReference>
<dbReference type="EMBL" id="JAKRRY010000065">
    <property type="protein sequence ID" value="MCW8349135.1"/>
    <property type="molecule type" value="Genomic_DNA"/>
</dbReference>
<dbReference type="PANTHER" id="PTHR30472">
    <property type="entry name" value="FERRIC ENTEROBACTIN TRANSPORT SYSTEM PERMEASE PROTEIN"/>
    <property type="match status" value="1"/>
</dbReference>
<dbReference type="CDD" id="cd06550">
    <property type="entry name" value="TM_ABC_iron-siderophores_like"/>
    <property type="match status" value="1"/>
</dbReference>
<organism evidence="9 10">
    <name type="scientific">Vibrio qingdaonensis</name>
    <dbReference type="NCBI Taxonomy" id="2829491"/>
    <lineage>
        <taxon>Bacteria</taxon>
        <taxon>Pseudomonadati</taxon>
        <taxon>Pseudomonadota</taxon>
        <taxon>Gammaproteobacteria</taxon>
        <taxon>Vibrionales</taxon>
        <taxon>Vibrionaceae</taxon>
        <taxon>Vibrio</taxon>
    </lineage>
</organism>
<keyword evidence="6 8" id="KW-1133">Transmembrane helix</keyword>
<accession>A0A9X3CTD6</accession>
<evidence type="ECO:0000256" key="1">
    <source>
        <dbReference type="ARBA" id="ARBA00004651"/>
    </source>
</evidence>
<evidence type="ECO:0000256" key="8">
    <source>
        <dbReference type="SAM" id="Phobius"/>
    </source>
</evidence>
<keyword evidence="3" id="KW-0813">Transport</keyword>
<dbReference type="AlphaFoldDB" id="A0A9X3CTD6"/>
<dbReference type="Gene3D" id="1.10.3470.10">
    <property type="entry name" value="ABC transporter involved in vitamin B12 uptake, BtuC"/>
    <property type="match status" value="1"/>
</dbReference>
<dbReference type="GO" id="GO:0005886">
    <property type="term" value="C:plasma membrane"/>
    <property type="evidence" value="ECO:0007669"/>
    <property type="project" value="UniProtKB-SubCell"/>
</dbReference>
<evidence type="ECO:0000313" key="10">
    <source>
        <dbReference type="Proteomes" id="UP001155587"/>
    </source>
</evidence>
<dbReference type="InterPro" id="IPR037294">
    <property type="entry name" value="ABC_BtuC-like"/>
</dbReference>
<feature type="transmembrane region" description="Helical" evidence="8">
    <location>
        <begin position="180"/>
        <end position="199"/>
    </location>
</feature>
<dbReference type="GO" id="GO:0022857">
    <property type="term" value="F:transmembrane transporter activity"/>
    <property type="evidence" value="ECO:0007669"/>
    <property type="project" value="InterPro"/>
</dbReference>
<feature type="transmembrane region" description="Helical" evidence="8">
    <location>
        <begin position="136"/>
        <end position="160"/>
    </location>
</feature>
<feature type="transmembrane region" description="Helical" evidence="8">
    <location>
        <begin position="296"/>
        <end position="313"/>
    </location>
</feature>
<evidence type="ECO:0000256" key="4">
    <source>
        <dbReference type="ARBA" id="ARBA00022475"/>
    </source>
</evidence>
<keyword evidence="4" id="KW-1003">Cell membrane</keyword>
<dbReference type="SUPFAM" id="SSF81345">
    <property type="entry name" value="ABC transporter involved in vitamin B12 uptake, BtuC"/>
    <property type="match status" value="1"/>
</dbReference>
<gene>
    <name evidence="9" type="ORF">MD535_24415</name>
</gene>
<evidence type="ECO:0000256" key="3">
    <source>
        <dbReference type="ARBA" id="ARBA00022448"/>
    </source>
</evidence>
<feature type="transmembrane region" description="Helical" evidence="8">
    <location>
        <begin position="106"/>
        <end position="124"/>
    </location>
</feature>
<dbReference type="GO" id="GO:0033214">
    <property type="term" value="P:siderophore-iron import into cell"/>
    <property type="evidence" value="ECO:0007669"/>
    <property type="project" value="TreeGrafter"/>
</dbReference>
<feature type="transmembrane region" description="Helical" evidence="8">
    <location>
        <begin position="81"/>
        <end position="100"/>
    </location>
</feature>
<dbReference type="PANTHER" id="PTHR30472:SF27">
    <property type="entry name" value="PETROBACTIN IMPORT SYSTEM PERMEASE PROTEIN YCLN"/>
    <property type="match status" value="1"/>
</dbReference>
<evidence type="ECO:0000313" key="9">
    <source>
        <dbReference type="EMBL" id="MCW8349135.1"/>
    </source>
</evidence>
<dbReference type="RefSeq" id="WP_265677784.1">
    <property type="nucleotide sequence ID" value="NZ_JAKRRY010000065.1"/>
</dbReference>
<evidence type="ECO:0000256" key="5">
    <source>
        <dbReference type="ARBA" id="ARBA00022692"/>
    </source>
</evidence>
<comment type="caution">
    <text evidence="9">The sequence shown here is derived from an EMBL/GenBank/DDBJ whole genome shotgun (WGS) entry which is preliminary data.</text>
</comment>
<keyword evidence="10" id="KW-1185">Reference proteome</keyword>
<keyword evidence="7 8" id="KW-0472">Membrane</keyword>
<evidence type="ECO:0000256" key="7">
    <source>
        <dbReference type="ARBA" id="ARBA00023136"/>
    </source>
</evidence>
<keyword evidence="5 8" id="KW-0812">Transmembrane</keyword>
<dbReference type="Proteomes" id="UP001155587">
    <property type="component" value="Unassembled WGS sequence"/>
</dbReference>
<comment type="similarity">
    <text evidence="2">Belongs to the binding-protein-dependent transport system permease family. FecCD subfamily.</text>
</comment>
<feature type="transmembrane region" description="Helical" evidence="8">
    <location>
        <begin position="222"/>
        <end position="251"/>
    </location>
</feature>
<comment type="subcellular location">
    <subcellularLocation>
        <location evidence="1">Cell membrane</location>
        <topology evidence="1">Multi-pass membrane protein</topology>
    </subcellularLocation>
</comment>
<reference evidence="9" key="1">
    <citation type="submission" date="2022-02" db="EMBL/GenBank/DDBJ databases">
        <title>Vibrio sp. nov, a new bacterium isolated from seawater.</title>
        <authorList>
            <person name="Yuan Y."/>
        </authorList>
    </citation>
    <scope>NUCLEOTIDE SEQUENCE</scope>
    <source>
        <strain evidence="9">ZSDZ65</strain>
    </source>
</reference>
<protein>
    <submittedName>
        <fullName evidence="9">Iron chelate uptake ABC transporter family permease subunit</fullName>
    </submittedName>
</protein>
<dbReference type="InterPro" id="IPR000522">
    <property type="entry name" value="ABC_transptr_permease_BtuC"/>
</dbReference>
<sequence length="319" mass="34434">MAIHKYLFALVLLGALAVSSLLIGAANISLADVFRGDEHAYSIYVVSRIPRLIAIMLAGAGLSVAGLIMQQIVQNRFASPSTTGTIDCALLGYVVGLIFLGGASQWAHLGVIFTFSVAGTLLFVRFLQRLQFKNAVLVPLIGIMYGNVVSALTTFIAYKYDLVQTMSSWTVANFASVLQGSYEILYLAIPACLLAYYYASQFSAASVGESFAKNIGLDYQKIVFLGVILVAVSASTVVMIVGVIPFLGLIVPNIVSLFMGDNMKKILPWTAYWGVILVLSSDILGRVIIFPYEMPISMIISIFGGAVFIYLVLRDKAHA</sequence>